<reference evidence="1" key="1">
    <citation type="submission" date="2022-04" db="EMBL/GenBank/DDBJ databases">
        <title>Genome of the entomopathogenic fungus Entomophthora muscae.</title>
        <authorList>
            <person name="Elya C."/>
            <person name="Lovett B.R."/>
            <person name="Lee E."/>
            <person name="Macias A.M."/>
            <person name="Hajek A.E."/>
            <person name="De Bivort B.L."/>
            <person name="Kasson M.T."/>
            <person name="De Fine Licht H.H."/>
            <person name="Stajich J.E."/>
        </authorList>
    </citation>
    <scope>NUCLEOTIDE SEQUENCE</scope>
    <source>
        <strain evidence="1">Berkeley</strain>
    </source>
</reference>
<keyword evidence="1" id="KW-0238">DNA-binding</keyword>
<name>A0ACC2UCZ1_9FUNG</name>
<proteinExistence type="predicted"/>
<accession>A0ACC2UCZ1</accession>
<keyword evidence="2" id="KW-1185">Reference proteome</keyword>
<gene>
    <name evidence="1" type="primary">SHOX2_4</name>
    <name evidence="1" type="ORF">DSO57_1023720</name>
</gene>
<evidence type="ECO:0000313" key="1">
    <source>
        <dbReference type="EMBL" id="KAJ9084511.1"/>
    </source>
</evidence>
<protein>
    <submittedName>
        <fullName evidence="1">Short stature homeobox protein 2</fullName>
    </submittedName>
</protein>
<dbReference type="EMBL" id="QTSX02000835">
    <property type="protein sequence ID" value="KAJ9084511.1"/>
    <property type="molecule type" value="Genomic_DNA"/>
</dbReference>
<organism evidence="1 2">
    <name type="scientific">Entomophthora muscae</name>
    <dbReference type="NCBI Taxonomy" id="34485"/>
    <lineage>
        <taxon>Eukaryota</taxon>
        <taxon>Fungi</taxon>
        <taxon>Fungi incertae sedis</taxon>
        <taxon>Zoopagomycota</taxon>
        <taxon>Entomophthoromycotina</taxon>
        <taxon>Entomophthoromycetes</taxon>
        <taxon>Entomophthorales</taxon>
        <taxon>Entomophthoraceae</taxon>
        <taxon>Entomophthora</taxon>
    </lineage>
</organism>
<keyword evidence="1" id="KW-0371">Homeobox</keyword>
<evidence type="ECO:0000313" key="2">
    <source>
        <dbReference type="Proteomes" id="UP001165960"/>
    </source>
</evidence>
<sequence>MEKLPSIRELFSESFLISAGINCHNTSLSRHSSFINTNSANLFTAGYKISNLHKDLRQRMSPYQTLFLDEVFRITQFPDGPARHRLAKKLNLTPRKIQVWFQNRRQKLRYGN</sequence>
<dbReference type="Proteomes" id="UP001165960">
    <property type="component" value="Unassembled WGS sequence"/>
</dbReference>
<comment type="caution">
    <text evidence="1">The sequence shown here is derived from an EMBL/GenBank/DDBJ whole genome shotgun (WGS) entry which is preliminary data.</text>
</comment>